<dbReference type="Proteomes" id="UP001612741">
    <property type="component" value="Unassembled WGS sequence"/>
</dbReference>
<organism evidence="5 6">
    <name type="scientific">Nonomuraea typhae</name>
    <dbReference type="NCBI Taxonomy" id="2603600"/>
    <lineage>
        <taxon>Bacteria</taxon>
        <taxon>Bacillati</taxon>
        <taxon>Actinomycetota</taxon>
        <taxon>Actinomycetes</taxon>
        <taxon>Streptosporangiales</taxon>
        <taxon>Streptosporangiaceae</taxon>
        <taxon>Nonomuraea</taxon>
    </lineage>
</organism>
<dbReference type="SUPFAM" id="SSF51445">
    <property type="entry name" value="(Trans)glycosidases"/>
    <property type="match status" value="1"/>
</dbReference>
<reference evidence="5 6" key="1">
    <citation type="submission" date="2024-10" db="EMBL/GenBank/DDBJ databases">
        <title>The Natural Products Discovery Center: Release of the First 8490 Sequenced Strains for Exploring Actinobacteria Biosynthetic Diversity.</title>
        <authorList>
            <person name="Kalkreuter E."/>
            <person name="Kautsar S.A."/>
            <person name="Yang D."/>
            <person name="Bader C.D."/>
            <person name="Teijaro C.N."/>
            <person name="Fluegel L."/>
            <person name="Davis C.M."/>
            <person name="Simpson J.R."/>
            <person name="Lauterbach L."/>
            <person name="Steele A.D."/>
            <person name="Gui C."/>
            <person name="Meng S."/>
            <person name="Li G."/>
            <person name="Viehrig K."/>
            <person name="Ye F."/>
            <person name="Su P."/>
            <person name="Kiefer A.F."/>
            <person name="Nichols A."/>
            <person name="Cepeda A.J."/>
            <person name="Yan W."/>
            <person name="Fan B."/>
            <person name="Jiang Y."/>
            <person name="Adhikari A."/>
            <person name="Zheng C.-J."/>
            <person name="Schuster L."/>
            <person name="Cowan T.M."/>
            <person name="Smanski M.J."/>
            <person name="Chevrette M.G."/>
            <person name="De Carvalho L.P.S."/>
            <person name="Shen B."/>
        </authorList>
    </citation>
    <scope>NUCLEOTIDE SEQUENCE [LARGE SCALE GENOMIC DNA]</scope>
    <source>
        <strain evidence="5 6">NPDC050545</strain>
    </source>
</reference>
<gene>
    <name evidence="5" type="ORF">ACIBG2_34245</name>
</gene>
<dbReference type="PANTHER" id="PTHR30480">
    <property type="entry name" value="BETA-HEXOSAMINIDASE-RELATED"/>
    <property type="match status" value="1"/>
</dbReference>
<protein>
    <submittedName>
        <fullName evidence="5">Glycoside hydrolase family 3 N-terminal domain-containing protein</fullName>
    </submittedName>
</protein>
<keyword evidence="3" id="KW-0326">Glycosidase</keyword>
<dbReference type="PANTHER" id="PTHR30480:SF16">
    <property type="entry name" value="GLYCOSIDE HYDROLASE FAMILY 3 DOMAIN PROTEIN"/>
    <property type="match status" value="1"/>
</dbReference>
<dbReference type="InterPro" id="IPR017853">
    <property type="entry name" value="GH"/>
</dbReference>
<keyword evidence="2 5" id="KW-0378">Hydrolase</keyword>
<comment type="caution">
    <text evidence="5">The sequence shown here is derived from an EMBL/GenBank/DDBJ whole genome shotgun (WGS) entry which is preliminary data.</text>
</comment>
<accession>A0ABW7Z3A7</accession>
<dbReference type="InterPro" id="IPR036962">
    <property type="entry name" value="Glyco_hydro_3_N_sf"/>
</dbReference>
<dbReference type="InterPro" id="IPR050226">
    <property type="entry name" value="NagZ_Beta-hexosaminidase"/>
</dbReference>
<evidence type="ECO:0000256" key="1">
    <source>
        <dbReference type="ARBA" id="ARBA00005336"/>
    </source>
</evidence>
<feature type="domain" description="Glycoside hydrolase family 3 N-terminal" evidence="4">
    <location>
        <begin position="24"/>
        <end position="313"/>
    </location>
</feature>
<proteinExistence type="inferred from homology"/>
<dbReference type="InterPro" id="IPR001764">
    <property type="entry name" value="Glyco_hydro_3_N"/>
</dbReference>
<comment type="similarity">
    <text evidence="1">Belongs to the glycosyl hydrolase 3 family.</text>
</comment>
<dbReference type="RefSeq" id="WP_397087797.1">
    <property type="nucleotide sequence ID" value="NZ_JBITGY010000010.1"/>
</dbReference>
<keyword evidence="6" id="KW-1185">Reference proteome</keyword>
<dbReference type="EMBL" id="JBITGY010000010">
    <property type="protein sequence ID" value="MFI6502481.1"/>
    <property type="molecule type" value="Genomic_DNA"/>
</dbReference>
<dbReference type="Gene3D" id="3.20.20.300">
    <property type="entry name" value="Glycoside hydrolase, family 3, N-terminal domain"/>
    <property type="match status" value="1"/>
</dbReference>
<sequence>MKDLAARCLMAGVPGTSLTGELRALLQGGLGGVMLFERNVSSAQQLCSLTDSVRADGPGVLIATDAEGGVNTNHLAAAGLPQGEGNRSLGLRDDPGYTRQVARTLGTSVAGLGLNVVFGPCADLGSRPDNPIVGARSFGADPELVARHTLAYAEGLREAGVIACAKHFPGHGGTAEDSHLELPAASLSDDDLAPFRAAARAGIPMIMTAHVRYTGYGDAPATLNPLLVTRLLREEIGFAGVVVTDALEMRAISDAFTPAEAAVAALAAGVDLVLIGDRAVDIAQVRDAIVTAVAEGRLAQGRVEEAASRILSLAP</sequence>
<dbReference type="Pfam" id="PF00933">
    <property type="entry name" value="Glyco_hydro_3"/>
    <property type="match status" value="1"/>
</dbReference>
<evidence type="ECO:0000256" key="2">
    <source>
        <dbReference type="ARBA" id="ARBA00022801"/>
    </source>
</evidence>
<evidence type="ECO:0000313" key="6">
    <source>
        <dbReference type="Proteomes" id="UP001612741"/>
    </source>
</evidence>
<name>A0ABW7Z3A7_9ACTN</name>
<evidence type="ECO:0000259" key="4">
    <source>
        <dbReference type="Pfam" id="PF00933"/>
    </source>
</evidence>
<evidence type="ECO:0000256" key="3">
    <source>
        <dbReference type="ARBA" id="ARBA00023295"/>
    </source>
</evidence>
<dbReference type="GO" id="GO:0016787">
    <property type="term" value="F:hydrolase activity"/>
    <property type="evidence" value="ECO:0007669"/>
    <property type="project" value="UniProtKB-KW"/>
</dbReference>
<evidence type="ECO:0000313" key="5">
    <source>
        <dbReference type="EMBL" id="MFI6502481.1"/>
    </source>
</evidence>